<name>A0A1M7T0H9_9ACTN</name>
<reference evidence="1 2" key="1">
    <citation type="submission" date="2016-12" db="EMBL/GenBank/DDBJ databases">
        <authorList>
            <person name="Song W.-J."/>
            <person name="Kurnit D.M."/>
        </authorList>
    </citation>
    <scope>NUCLEOTIDE SEQUENCE [LARGE SCALE GENOMIC DNA]</scope>
    <source>
        <strain evidence="1 2">DSM 43162</strain>
    </source>
</reference>
<gene>
    <name evidence="1" type="ORF">SAMN05660350_01217</name>
</gene>
<proteinExistence type="predicted"/>
<dbReference type="AlphaFoldDB" id="A0A1M7T0H9"/>
<organism evidence="1 2">
    <name type="scientific">Geodermatophilus obscurus</name>
    <dbReference type="NCBI Taxonomy" id="1861"/>
    <lineage>
        <taxon>Bacteria</taxon>
        <taxon>Bacillati</taxon>
        <taxon>Actinomycetota</taxon>
        <taxon>Actinomycetes</taxon>
        <taxon>Geodermatophilales</taxon>
        <taxon>Geodermatophilaceae</taxon>
        <taxon>Geodermatophilus</taxon>
    </lineage>
</organism>
<accession>A0A1M7T0H9</accession>
<evidence type="ECO:0000313" key="1">
    <source>
        <dbReference type="EMBL" id="SHN64182.1"/>
    </source>
</evidence>
<dbReference type="Proteomes" id="UP000184428">
    <property type="component" value="Unassembled WGS sequence"/>
</dbReference>
<dbReference type="EMBL" id="FRDM01000004">
    <property type="protein sequence ID" value="SHN64182.1"/>
    <property type="molecule type" value="Genomic_DNA"/>
</dbReference>
<sequence>MLTPPLVSPYASPEYARAALTDLLTRHAGFDRVAQLQEGRGSLWKPSWPRPP</sequence>
<protein>
    <submittedName>
        <fullName evidence="1">Uncharacterized protein</fullName>
    </submittedName>
</protein>
<evidence type="ECO:0000313" key="2">
    <source>
        <dbReference type="Proteomes" id="UP000184428"/>
    </source>
</evidence>